<dbReference type="Gene3D" id="2.60.120.10">
    <property type="entry name" value="Jelly Rolls"/>
    <property type="match status" value="1"/>
</dbReference>
<evidence type="ECO:0000256" key="4">
    <source>
        <dbReference type="ARBA" id="ARBA00023242"/>
    </source>
</evidence>
<dbReference type="GO" id="GO:0019237">
    <property type="term" value="F:centromeric DNA binding"/>
    <property type="evidence" value="ECO:0007669"/>
    <property type="project" value="InterPro"/>
</dbReference>
<sequence>MPTSARKSSLGGARNRTQKAHIPYRGDNPEVGKKTGIAIQHVERKSDGFEPFADVLRQADGRTPPRPKIRKKTPARAERYVDEYDEDDGEMSMQIDSPVQHLVSMRPPATPPTAGGRRSSVRPVARTSDVDYDKIPSPRPLQRASRNAAPGPSSLSRSVHARDIEPEPDSDSPNEDAGDYYNENTQNMDDGGLDDYAQENTPTQASVANHSFGQIEEDDEDEEEEGQEEEQTPEPEPPKPTKKKPPPPPREPSQSEEEIEAEITHGLEDVGLGNDTGEEEEEATPPPKKTKIAPEKKVSHKTESRSKKENRPQREGVRRSKREHYAPLEYWRGEKLVYGRSNNSGPILVPQIKEIVRIPKEHTEPLGAKRKRGGSMRERSRSRAAGAEEDQIPPALPVVNPEEGWDDATPAICTVIHFTSKEEVERRIAWTAKMVKPRMATDHSWSFDKIFGDDEFIAAGQLIIPPRGRKPSKAAKDNTYVFYVIEGAVNFKIHETSMILATGGMFMVPRGNTYLIENISNRAAKLFFTQARKVEMNAAERAAKAEHNAEMQRRKSIVRSSSAGAPAGARADAPLSGARSKSAAVASTSRKA</sequence>
<feature type="compositionally biased region" description="Acidic residues" evidence="7">
    <location>
        <begin position="215"/>
        <end position="233"/>
    </location>
</feature>
<accession>A0A0D2MKK2</accession>
<dbReference type="PANTHER" id="PTHR16684:SF11">
    <property type="entry name" value="CENTROMERE PROTEIN C"/>
    <property type="match status" value="1"/>
</dbReference>
<proteinExistence type="inferred from homology"/>
<evidence type="ECO:0000256" key="6">
    <source>
        <dbReference type="ARBA" id="ARBA00075033"/>
    </source>
</evidence>
<keyword evidence="3" id="KW-0238">DNA-binding</keyword>
<dbReference type="Proteomes" id="UP000054270">
    <property type="component" value="Unassembled WGS sequence"/>
</dbReference>
<dbReference type="Pfam" id="PF11699">
    <property type="entry name" value="CENP-C_C"/>
    <property type="match status" value="1"/>
</dbReference>
<feature type="compositionally biased region" description="Acidic residues" evidence="7">
    <location>
        <begin position="166"/>
        <end position="178"/>
    </location>
</feature>
<evidence type="ECO:0000313" key="10">
    <source>
        <dbReference type="Proteomes" id="UP000054270"/>
    </source>
</evidence>
<dbReference type="SUPFAM" id="SSF51182">
    <property type="entry name" value="RmlC-like cupins"/>
    <property type="match status" value="1"/>
</dbReference>
<evidence type="ECO:0000313" key="9">
    <source>
        <dbReference type="EMBL" id="KJA24228.1"/>
    </source>
</evidence>
<protein>
    <recommendedName>
        <fullName evidence="6">CENP-C homolog</fullName>
    </recommendedName>
</protein>
<dbReference type="GO" id="GO:0000776">
    <property type="term" value="C:kinetochore"/>
    <property type="evidence" value="ECO:0007669"/>
    <property type="project" value="InterPro"/>
</dbReference>
<feature type="compositionally biased region" description="Basic residues" evidence="7">
    <location>
        <begin position="65"/>
        <end position="74"/>
    </location>
</feature>
<dbReference type="EMBL" id="KN817538">
    <property type="protein sequence ID" value="KJA24228.1"/>
    <property type="molecule type" value="Genomic_DNA"/>
</dbReference>
<gene>
    <name evidence="9" type="ORF">HYPSUDRAFT_38998</name>
</gene>
<dbReference type="GO" id="GO:0051315">
    <property type="term" value="P:attachment of mitotic spindle microtubules to kinetochore"/>
    <property type="evidence" value="ECO:0007669"/>
    <property type="project" value="TreeGrafter"/>
</dbReference>
<dbReference type="CDD" id="cd06993">
    <property type="entry name" value="cupin_CENP-C_C"/>
    <property type="match status" value="1"/>
</dbReference>
<organism evidence="9 10">
    <name type="scientific">Hypholoma sublateritium (strain FD-334 SS-4)</name>
    <dbReference type="NCBI Taxonomy" id="945553"/>
    <lineage>
        <taxon>Eukaryota</taxon>
        <taxon>Fungi</taxon>
        <taxon>Dikarya</taxon>
        <taxon>Basidiomycota</taxon>
        <taxon>Agaricomycotina</taxon>
        <taxon>Agaricomycetes</taxon>
        <taxon>Agaricomycetidae</taxon>
        <taxon>Agaricales</taxon>
        <taxon>Agaricineae</taxon>
        <taxon>Strophariaceae</taxon>
        <taxon>Hypholoma</taxon>
    </lineage>
</organism>
<dbReference type="InterPro" id="IPR028386">
    <property type="entry name" value="CENP-C/Mif2/cnp3"/>
</dbReference>
<comment type="similarity">
    <text evidence="2">Belongs to the CENP-C/MIF2 family.</text>
</comment>
<keyword evidence="4" id="KW-0539">Nucleus</keyword>
<dbReference type="GO" id="GO:0005634">
    <property type="term" value="C:nucleus"/>
    <property type="evidence" value="ECO:0007669"/>
    <property type="project" value="UniProtKB-SubCell"/>
</dbReference>
<feature type="compositionally biased region" description="Polar residues" evidence="7">
    <location>
        <begin position="198"/>
        <end position="212"/>
    </location>
</feature>
<feature type="compositionally biased region" description="Basic and acidic residues" evidence="7">
    <location>
        <begin position="543"/>
        <end position="553"/>
    </location>
</feature>
<dbReference type="GO" id="GO:0051382">
    <property type="term" value="P:kinetochore assembly"/>
    <property type="evidence" value="ECO:0007669"/>
    <property type="project" value="InterPro"/>
</dbReference>
<feature type="region of interest" description="Disordered" evidence="7">
    <location>
        <begin position="365"/>
        <end position="388"/>
    </location>
</feature>
<name>A0A0D2MKK2_HYPSF</name>
<dbReference type="PANTHER" id="PTHR16684">
    <property type="entry name" value="CENTROMERE PROTEIN C"/>
    <property type="match status" value="1"/>
</dbReference>
<dbReference type="OrthoDB" id="1939643at2759"/>
<dbReference type="InterPro" id="IPR025974">
    <property type="entry name" value="Mif2/CENP-C_cupin"/>
</dbReference>
<comment type="function">
    <text evidence="5">Component of the kinetochore, a multiprotein complex that assembles on centromeric DNA and attaches chromosomes to spindle microtubules, mediating chromosome segregation and sister chromatid segregation during meiosis and mitosis. Component of the inner kinetochore constitutive centromere-associated network (CCAN), which serves as a structural platform for outer kinetochore assembly.</text>
</comment>
<feature type="domain" description="Mif2/CENP-C cupin" evidence="8">
    <location>
        <begin position="446"/>
        <end position="530"/>
    </location>
</feature>
<evidence type="ECO:0000256" key="1">
    <source>
        <dbReference type="ARBA" id="ARBA00004123"/>
    </source>
</evidence>
<evidence type="ECO:0000256" key="2">
    <source>
        <dbReference type="ARBA" id="ARBA00010291"/>
    </source>
</evidence>
<dbReference type="AlphaFoldDB" id="A0A0D2MKK2"/>
<keyword evidence="10" id="KW-1185">Reference proteome</keyword>
<evidence type="ECO:0000256" key="3">
    <source>
        <dbReference type="ARBA" id="ARBA00023125"/>
    </source>
</evidence>
<dbReference type="InterPro" id="IPR014710">
    <property type="entry name" value="RmlC-like_jellyroll"/>
</dbReference>
<feature type="compositionally biased region" description="Basic and acidic residues" evidence="7">
    <location>
        <begin position="292"/>
        <end position="321"/>
    </location>
</feature>
<reference evidence="10" key="1">
    <citation type="submission" date="2014-04" db="EMBL/GenBank/DDBJ databases">
        <title>Evolutionary Origins and Diversification of the Mycorrhizal Mutualists.</title>
        <authorList>
            <consortium name="DOE Joint Genome Institute"/>
            <consortium name="Mycorrhizal Genomics Consortium"/>
            <person name="Kohler A."/>
            <person name="Kuo A."/>
            <person name="Nagy L.G."/>
            <person name="Floudas D."/>
            <person name="Copeland A."/>
            <person name="Barry K.W."/>
            <person name="Cichocki N."/>
            <person name="Veneault-Fourrey C."/>
            <person name="LaButti K."/>
            <person name="Lindquist E.A."/>
            <person name="Lipzen A."/>
            <person name="Lundell T."/>
            <person name="Morin E."/>
            <person name="Murat C."/>
            <person name="Riley R."/>
            <person name="Ohm R."/>
            <person name="Sun H."/>
            <person name="Tunlid A."/>
            <person name="Henrissat B."/>
            <person name="Grigoriev I.V."/>
            <person name="Hibbett D.S."/>
            <person name="Martin F."/>
        </authorList>
    </citation>
    <scope>NUCLEOTIDE SEQUENCE [LARGE SCALE GENOMIC DNA]</scope>
    <source>
        <strain evidence="10">FD-334 SS-4</strain>
    </source>
</reference>
<evidence type="ECO:0000256" key="7">
    <source>
        <dbReference type="SAM" id="MobiDB-lite"/>
    </source>
</evidence>
<feature type="region of interest" description="Disordered" evidence="7">
    <location>
        <begin position="543"/>
        <end position="592"/>
    </location>
</feature>
<dbReference type="OMA" id="CHGRVQV"/>
<evidence type="ECO:0000256" key="5">
    <source>
        <dbReference type="ARBA" id="ARBA00057947"/>
    </source>
</evidence>
<feature type="region of interest" description="Disordered" evidence="7">
    <location>
        <begin position="1"/>
        <end position="33"/>
    </location>
</feature>
<feature type="region of interest" description="Disordered" evidence="7">
    <location>
        <begin position="56"/>
        <end position="321"/>
    </location>
</feature>
<dbReference type="FunFam" id="2.60.120.10:FF:000033">
    <property type="entry name" value="Centromere protein C 1"/>
    <property type="match status" value="1"/>
</dbReference>
<dbReference type="GO" id="GO:0051455">
    <property type="term" value="P:spindle attachment to meiosis I kinetochore"/>
    <property type="evidence" value="ECO:0007669"/>
    <property type="project" value="TreeGrafter"/>
</dbReference>
<dbReference type="STRING" id="945553.A0A0D2MKK2"/>
<evidence type="ECO:0000259" key="8">
    <source>
        <dbReference type="Pfam" id="PF11699"/>
    </source>
</evidence>
<feature type="compositionally biased region" description="Low complexity" evidence="7">
    <location>
        <begin position="559"/>
        <end position="574"/>
    </location>
</feature>
<comment type="subcellular location">
    <subcellularLocation>
        <location evidence="1">Nucleus</location>
    </subcellularLocation>
</comment>
<dbReference type="InterPro" id="IPR011051">
    <property type="entry name" value="RmlC_Cupin_sf"/>
</dbReference>